<gene>
    <name evidence="1" type="ordered locus">Spica_1759</name>
</gene>
<sequence length="267" mass="31398">MPELKKEHPHYTYTDENGYLHISDEDASVALIKSIDLYSQRIAIYKIVDLIKETQKNDQIEIRKIEEMCKNASGSRNDFLVDELVNSYHFSVYVDSAYSMAVLGMIVPTIESLFYDIYINIGELLSNKFVELNNERMSCIKKRTIWDCHYILHKGKANKNIVDGIKQLAQITGFDGFLPSDYSEIIDALIAYRNMMFHNGLEWQNEDIEKFEQRLKSSKWSEDWFICTKRDEKPWIYYMTDKLIDRSLKFINEIEIAAGAYYIENLE</sequence>
<dbReference type="AlphaFoldDB" id="F8F2Z3"/>
<evidence type="ECO:0000313" key="2">
    <source>
        <dbReference type="Proteomes" id="UP000000503"/>
    </source>
</evidence>
<dbReference type="EMBL" id="CP002868">
    <property type="protein sequence ID" value="AEJ19901.1"/>
    <property type="molecule type" value="Genomic_DNA"/>
</dbReference>
<reference evidence="2" key="1">
    <citation type="journal article" date="2013" name="Stand. Genomic Sci.">
        <title>Genome sequence of the thermophilic fresh-water bacterium Spirochaeta caldaria type strain (H1(T)), reclassification of Spirochaeta caldaria, Spirochaeta stenostrepta, and Spirochaeta zuelzerae in the genus Treponema as Treponema caldaria comb. nov., Treponema stenostrepta comb. nov., and Treponema zuelzerae comb. nov., and emendation of the genus Treponema.</title>
        <authorList>
            <person name="Abt B."/>
            <person name="Goker M."/>
            <person name="Scheuner C."/>
            <person name="Han C."/>
            <person name="Lu M."/>
            <person name="Misra M."/>
            <person name="Lapidus A."/>
            <person name="Nolan M."/>
            <person name="Lucas S."/>
            <person name="Hammon N."/>
            <person name="Deshpande S."/>
            <person name="Cheng J.F."/>
            <person name="Tapia R."/>
            <person name="Goodwin L.A."/>
            <person name="Pitluck S."/>
            <person name="Liolios K."/>
            <person name="Pagani I."/>
            <person name="Ivanova N."/>
            <person name="Mavromatis K."/>
            <person name="Mikhailova N."/>
            <person name="Huntemann M."/>
            <person name="Pati A."/>
            <person name="Chen A."/>
            <person name="Palaniappan K."/>
            <person name="Land M."/>
            <person name="Hauser L."/>
            <person name="Jeffries C.D."/>
            <person name="Rohde M."/>
            <person name="Spring S."/>
            <person name="Gronow S."/>
            <person name="Detter J.C."/>
            <person name="Bristow J."/>
            <person name="Eisen J.A."/>
            <person name="Markowitz V."/>
            <person name="Hugenholtz P."/>
            <person name="Kyrpides N.C."/>
            <person name="Woyke T."/>
            <person name="Klenk H.P."/>
        </authorList>
    </citation>
    <scope>NUCLEOTIDE SEQUENCE</scope>
    <source>
        <strain evidence="2">ATCC 51460 / DSM 7334 / H1</strain>
    </source>
</reference>
<name>F8F2Z3_GRAC1</name>
<dbReference type="RefSeq" id="WP_013969204.1">
    <property type="nucleotide sequence ID" value="NC_015732.1"/>
</dbReference>
<keyword evidence="2" id="KW-1185">Reference proteome</keyword>
<dbReference type="Proteomes" id="UP000000503">
    <property type="component" value="Chromosome"/>
</dbReference>
<proteinExistence type="predicted"/>
<protein>
    <submittedName>
        <fullName evidence="1">Uncharacterized protein</fullName>
    </submittedName>
</protein>
<evidence type="ECO:0000313" key="1">
    <source>
        <dbReference type="EMBL" id="AEJ19901.1"/>
    </source>
</evidence>
<dbReference type="OrthoDB" id="1550901at2"/>
<dbReference type="eggNOG" id="ENOG502ZU9B">
    <property type="taxonomic scope" value="Bacteria"/>
</dbReference>
<dbReference type="HOGENOM" id="CLU_1025597_0_0_12"/>
<dbReference type="STRING" id="744872.Spica_1759"/>
<dbReference type="KEGG" id="scd:Spica_1759"/>
<accession>F8F2Z3</accession>
<organism evidence="1 2">
    <name type="scientific">Gracilinema caldarium (strain ATCC 51460 / DSM 7334 / H1)</name>
    <name type="common">Treponema caldarium</name>
    <dbReference type="NCBI Taxonomy" id="744872"/>
    <lineage>
        <taxon>Bacteria</taxon>
        <taxon>Pseudomonadati</taxon>
        <taxon>Spirochaetota</taxon>
        <taxon>Spirochaetia</taxon>
        <taxon>Spirochaetales</taxon>
        <taxon>Breznakiellaceae</taxon>
        <taxon>Gracilinema</taxon>
    </lineage>
</organism>